<dbReference type="PROSITE" id="PS51000">
    <property type="entry name" value="HTH_DEOR_2"/>
    <property type="match status" value="1"/>
</dbReference>
<keyword evidence="1" id="KW-0805">Transcription regulation</keyword>
<dbReference type="AlphaFoldDB" id="A0A263BRW3"/>
<dbReference type="InterPro" id="IPR001034">
    <property type="entry name" value="DeoR_HTH"/>
</dbReference>
<gene>
    <name evidence="4" type="ORF">CIB95_13440</name>
</gene>
<evidence type="ECO:0000256" key="1">
    <source>
        <dbReference type="ARBA" id="ARBA00023015"/>
    </source>
</evidence>
<dbReference type="InterPro" id="IPR036390">
    <property type="entry name" value="WH_DNA-bd_sf"/>
</dbReference>
<comment type="caution">
    <text evidence="4">The sequence shown here is derived from an EMBL/GenBank/DDBJ whole genome shotgun (WGS) entry which is preliminary data.</text>
</comment>
<dbReference type="EMBL" id="NPIA01000008">
    <property type="protein sequence ID" value="OZM56107.1"/>
    <property type="molecule type" value="Genomic_DNA"/>
</dbReference>
<accession>A0A263BRW3</accession>
<dbReference type="SUPFAM" id="SSF46785">
    <property type="entry name" value="Winged helix' DNA-binding domain"/>
    <property type="match status" value="1"/>
</dbReference>
<dbReference type="Gene3D" id="1.10.10.10">
    <property type="entry name" value="Winged helix-like DNA-binding domain superfamily/Winged helix DNA-binding domain"/>
    <property type="match status" value="1"/>
</dbReference>
<dbReference type="SMART" id="SM00420">
    <property type="entry name" value="HTH_DEOR"/>
    <property type="match status" value="1"/>
</dbReference>
<reference evidence="5" key="1">
    <citation type="submission" date="2017-08" db="EMBL/GenBank/DDBJ databases">
        <authorList>
            <person name="Huang Z."/>
        </authorList>
    </citation>
    <scope>NUCLEOTIDE SEQUENCE [LARGE SCALE GENOMIC DNA]</scope>
    <source>
        <strain evidence="5">SA5d-4</strain>
    </source>
</reference>
<evidence type="ECO:0000259" key="3">
    <source>
        <dbReference type="PROSITE" id="PS51000"/>
    </source>
</evidence>
<evidence type="ECO:0000313" key="5">
    <source>
        <dbReference type="Proteomes" id="UP000217083"/>
    </source>
</evidence>
<reference evidence="4 5" key="2">
    <citation type="submission" date="2017-09" db="EMBL/GenBank/DDBJ databases">
        <title>Bacillus patelloidae sp. nov., isolated from the intestinal tract of a marine limpet.</title>
        <authorList>
            <person name="Liu R."/>
            <person name="Dong C."/>
            <person name="Shao Z."/>
        </authorList>
    </citation>
    <scope>NUCLEOTIDE SEQUENCE [LARGE SCALE GENOMIC DNA]</scope>
    <source>
        <strain evidence="4 5">SA5d-4</strain>
    </source>
</reference>
<dbReference type="Proteomes" id="UP000217083">
    <property type="component" value="Unassembled WGS sequence"/>
</dbReference>
<keyword evidence="5" id="KW-1185">Reference proteome</keyword>
<feature type="domain" description="HTH deoR-type" evidence="3">
    <location>
        <begin position="8"/>
        <end position="63"/>
    </location>
</feature>
<name>A0A263BRW3_9BACI</name>
<keyword evidence="2" id="KW-0804">Transcription</keyword>
<organism evidence="4 5">
    <name type="scientific">Lottiidibacillus patelloidae</name>
    <dbReference type="NCBI Taxonomy" id="2670334"/>
    <lineage>
        <taxon>Bacteria</taxon>
        <taxon>Bacillati</taxon>
        <taxon>Bacillota</taxon>
        <taxon>Bacilli</taxon>
        <taxon>Bacillales</taxon>
        <taxon>Bacillaceae</taxon>
        <taxon>Lottiidibacillus</taxon>
    </lineage>
</organism>
<evidence type="ECO:0000313" key="4">
    <source>
        <dbReference type="EMBL" id="OZM56107.1"/>
    </source>
</evidence>
<evidence type="ECO:0000256" key="2">
    <source>
        <dbReference type="ARBA" id="ARBA00023163"/>
    </source>
</evidence>
<dbReference type="RefSeq" id="WP_094925999.1">
    <property type="nucleotide sequence ID" value="NZ_NPIA01000008.1"/>
</dbReference>
<proteinExistence type="predicted"/>
<dbReference type="InterPro" id="IPR036388">
    <property type="entry name" value="WH-like_DNA-bd_sf"/>
</dbReference>
<sequence>MKPSSNRMMTRIKAMYFYIHRKGTVTTKELVEEFGTTQRTVQRDLHILSYNGLVESPARGTWTTTTKKVKKTS</sequence>
<dbReference type="Pfam" id="PF08220">
    <property type="entry name" value="HTH_DeoR"/>
    <property type="match status" value="1"/>
</dbReference>
<protein>
    <submittedName>
        <fullName evidence="4">Alkaline phosphatase</fullName>
    </submittedName>
</protein>
<dbReference type="GO" id="GO:0003700">
    <property type="term" value="F:DNA-binding transcription factor activity"/>
    <property type="evidence" value="ECO:0007669"/>
    <property type="project" value="InterPro"/>
</dbReference>